<proteinExistence type="predicted"/>
<reference evidence="1" key="1">
    <citation type="submission" date="2021-01" db="EMBL/GenBank/DDBJ databases">
        <authorList>
            <consortium name="Genoscope - CEA"/>
            <person name="William W."/>
        </authorList>
    </citation>
    <scope>NUCLEOTIDE SEQUENCE</scope>
</reference>
<protein>
    <submittedName>
        <fullName evidence="1">Uncharacterized protein</fullName>
    </submittedName>
</protein>
<evidence type="ECO:0000313" key="1">
    <source>
        <dbReference type="EMBL" id="CAD8061393.1"/>
    </source>
</evidence>
<sequence>MNLFKEFFTQIARIKSKNSISTIDTLIAMYSKCFEYYDQQQDPIKYYFLEKIQYTLSQDHTIEHITRNSNRTQTTRVSISKLDPELLNTSIRSKQTNNPQNQFSISTQSRHTQLTIKYIT</sequence>
<accession>A0A8S1L778</accession>
<dbReference type="Proteomes" id="UP000688137">
    <property type="component" value="Unassembled WGS sequence"/>
</dbReference>
<dbReference type="EMBL" id="CAJJDM010000030">
    <property type="protein sequence ID" value="CAD8061393.1"/>
    <property type="molecule type" value="Genomic_DNA"/>
</dbReference>
<evidence type="ECO:0000313" key="2">
    <source>
        <dbReference type="Proteomes" id="UP000688137"/>
    </source>
</evidence>
<gene>
    <name evidence="1" type="ORF">PPRIM_AZ9-3.1.T0310287</name>
</gene>
<keyword evidence="2" id="KW-1185">Reference proteome</keyword>
<comment type="caution">
    <text evidence="1">The sequence shown here is derived from an EMBL/GenBank/DDBJ whole genome shotgun (WGS) entry which is preliminary data.</text>
</comment>
<name>A0A8S1L778_PARPR</name>
<dbReference type="AlphaFoldDB" id="A0A8S1L778"/>
<organism evidence="1 2">
    <name type="scientific">Paramecium primaurelia</name>
    <dbReference type="NCBI Taxonomy" id="5886"/>
    <lineage>
        <taxon>Eukaryota</taxon>
        <taxon>Sar</taxon>
        <taxon>Alveolata</taxon>
        <taxon>Ciliophora</taxon>
        <taxon>Intramacronucleata</taxon>
        <taxon>Oligohymenophorea</taxon>
        <taxon>Peniculida</taxon>
        <taxon>Parameciidae</taxon>
        <taxon>Paramecium</taxon>
    </lineage>
</organism>